<dbReference type="PANTHER" id="PTHR12814:SF2">
    <property type="entry name" value="RNA-BINDING PROTEIN NOB1"/>
    <property type="match status" value="1"/>
</dbReference>
<evidence type="ECO:0000313" key="11">
    <source>
        <dbReference type="EMBL" id="REE24674.1"/>
    </source>
</evidence>
<evidence type="ECO:0000256" key="4">
    <source>
        <dbReference type="ARBA" id="ARBA00022649"/>
    </source>
</evidence>
<dbReference type="Pfam" id="PF17146">
    <property type="entry name" value="PIN_6"/>
    <property type="match status" value="1"/>
</dbReference>
<feature type="binding site" evidence="9">
    <location>
        <position position="14"/>
    </location>
    <ligand>
        <name>Mg(2+)</name>
        <dbReference type="ChEBI" id="CHEBI:18420"/>
    </ligand>
</feature>
<dbReference type="EC" id="3.1.-.-" evidence="9"/>
<comment type="function">
    <text evidence="8">Toxic component of a type II toxin-antitoxin (TA) system. Processes pre-16S-rRNA at its 3' end (the D-site) to yield the mature 3' end.</text>
</comment>
<accession>A0A371NAL2</accession>
<dbReference type="GO" id="GO:0090729">
    <property type="term" value="F:toxin activity"/>
    <property type="evidence" value="ECO:0007669"/>
    <property type="project" value="UniProtKB-KW"/>
</dbReference>
<evidence type="ECO:0000256" key="8">
    <source>
        <dbReference type="ARBA" id="ARBA00045770"/>
    </source>
</evidence>
<comment type="cofactor">
    <cofactor evidence="9">
        <name>Mg(2+)</name>
        <dbReference type="ChEBI" id="CHEBI:18420"/>
    </cofactor>
</comment>
<organism evidence="11 12">
    <name type="scientific">Methanothermobacter defluvii</name>
    <dbReference type="NCBI Taxonomy" id="49339"/>
    <lineage>
        <taxon>Archaea</taxon>
        <taxon>Methanobacteriati</taxon>
        <taxon>Methanobacteriota</taxon>
        <taxon>Methanomada group</taxon>
        <taxon>Methanobacteria</taxon>
        <taxon>Methanobacteriales</taxon>
        <taxon>Methanobacteriaceae</taxon>
        <taxon>Methanothermobacter</taxon>
    </lineage>
</organism>
<reference evidence="11 12" key="1">
    <citation type="submission" date="2018-07" db="EMBL/GenBank/DDBJ databases">
        <title>Genomic Encyclopedia of Type Strains, Phase IV (KMG-IV): sequencing the most valuable type-strain genomes for metagenomic binning, comparative biology and taxonomic classification.</title>
        <authorList>
            <person name="Goeker M."/>
        </authorList>
    </citation>
    <scope>NUCLEOTIDE SEQUENCE [LARGE SCALE GENOMIC DNA]</scope>
    <source>
        <strain evidence="11 12">DSM 7466</strain>
    </source>
</reference>
<dbReference type="Gene3D" id="3.40.50.1010">
    <property type="entry name" value="5'-nuclease"/>
    <property type="match status" value="1"/>
</dbReference>
<dbReference type="HAMAP" id="MF_00265">
    <property type="entry name" value="VapC_Nob1"/>
    <property type="match status" value="1"/>
</dbReference>
<keyword evidence="7 9" id="KW-0378">Hydrolase</keyword>
<protein>
    <recommendedName>
        <fullName evidence="9">Ribonuclease VapC</fullName>
        <shortName evidence="9">RNase VapC</shortName>
        <ecNumber evidence="9">3.1.-.-</ecNumber>
    </recommendedName>
    <alternativeName>
        <fullName evidence="9">Putative toxin VapC</fullName>
    </alternativeName>
</protein>
<dbReference type="InterPro" id="IPR002716">
    <property type="entry name" value="PIN_dom"/>
</dbReference>
<evidence type="ECO:0000256" key="9">
    <source>
        <dbReference type="HAMAP-Rule" id="MF_00265"/>
    </source>
</evidence>
<dbReference type="GO" id="GO:0016787">
    <property type="term" value="F:hydrolase activity"/>
    <property type="evidence" value="ECO:0007669"/>
    <property type="project" value="UniProtKB-KW"/>
</dbReference>
<dbReference type="GO" id="GO:0030688">
    <property type="term" value="C:preribosome, small subunit precursor"/>
    <property type="evidence" value="ECO:0007669"/>
    <property type="project" value="TreeGrafter"/>
</dbReference>
<dbReference type="Proteomes" id="UP000256864">
    <property type="component" value="Unassembled WGS sequence"/>
</dbReference>
<dbReference type="GO" id="GO:0030490">
    <property type="term" value="P:maturation of SSU-rRNA"/>
    <property type="evidence" value="ECO:0007669"/>
    <property type="project" value="TreeGrafter"/>
</dbReference>
<comment type="cofactor">
    <cofactor evidence="1">
        <name>Mn(2+)</name>
        <dbReference type="ChEBI" id="CHEBI:29035"/>
    </cofactor>
</comment>
<evidence type="ECO:0000313" key="12">
    <source>
        <dbReference type="Proteomes" id="UP000256864"/>
    </source>
</evidence>
<dbReference type="EMBL" id="QREL01000004">
    <property type="protein sequence ID" value="REE24674.1"/>
    <property type="molecule type" value="Genomic_DNA"/>
</dbReference>
<evidence type="ECO:0000256" key="6">
    <source>
        <dbReference type="ARBA" id="ARBA00022723"/>
    </source>
</evidence>
<dbReference type="GO" id="GO:0004521">
    <property type="term" value="F:RNA endonuclease activity"/>
    <property type="evidence" value="ECO:0007669"/>
    <property type="project" value="TreeGrafter"/>
</dbReference>
<dbReference type="InterPro" id="IPR033411">
    <property type="entry name" value="Ribonuclease_PIN"/>
</dbReference>
<feature type="domain" description="PIN" evidence="10">
    <location>
        <begin position="9"/>
        <end position="114"/>
    </location>
</feature>
<dbReference type="GO" id="GO:0000287">
    <property type="term" value="F:magnesium ion binding"/>
    <property type="evidence" value="ECO:0007669"/>
    <property type="project" value="UniProtKB-UniRule"/>
</dbReference>
<keyword evidence="9" id="KW-0460">Magnesium</keyword>
<keyword evidence="12" id="KW-1185">Reference proteome</keyword>
<comment type="similarity">
    <text evidence="9">Belongs to the PINc/VapC protein family.</text>
</comment>
<keyword evidence="3" id="KW-0690">Ribosome biogenesis</keyword>
<dbReference type="AlphaFoldDB" id="A0A371NAL2"/>
<keyword evidence="5 9" id="KW-0540">Nuclease</keyword>
<dbReference type="InterPro" id="IPR022907">
    <property type="entry name" value="VapC_family"/>
</dbReference>
<name>A0A371NAL2_9EURY</name>
<dbReference type="InterPro" id="IPR039907">
    <property type="entry name" value="NOB1"/>
</dbReference>
<gene>
    <name evidence="9" type="primary">vapC</name>
    <name evidence="11" type="ORF">C7452_1784</name>
</gene>
<evidence type="ECO:0000256" key="5">
    <source>
        <dbReference type="ARBA" id="ARBA00022722"/>
    </source>
</evidence>
<keyword evidence="9" id="KW-0800">Toxin</keyword>
<dbReference type="CDD" id="cd09876">
    <property type="entry name" value="PIN_Nob1-like"/>
    <property type="match status" value="1"/>
</dbReference>
<dbReference type="PANTHER" id="PTHR12814">
    <property type="entry name" value="RNA-BINDING PROTEIN NOB1"/>
    <property type="match status" value="1"/>
</dbReference>
<evidence type="ECO:0000256" key="1">
    <source>
        <dbReference type="ARBA" id="ARBA00001936"/>
    </source>
</evidence>
<comment type="caution">
    <text evidence="11">The sequence shown here is derived from an EMBL/GenBank/DDBJ whole genome shotgun (WGS) entry which is preliminary data.</text>
</comment>
<dbReference type="NCBIfam" id="NF009145">
    <property type="entry name" value="PRK12496.1-2"/>
    <property type="match status" value="1"/>
</dbReference>
<keyword evidence="4 9" id="KW-1277">Toxin-antitoxin system</keyword>
<evidence type="ECO:0000259" key="10">
    <source>
        <dbReference type="SMART" id="SM00670"/>
    </source>
</evidence>
<comment type="cofactor">
    <cofactor evidence="2">
        <name>Zn(2+)</name>
        <dbReference type="ChEBI" id="CHEBI:29105"/>
    </cofactor>
</comment>
<dbReference type="SMART" id="SM00670">
    <property type="entry name" value="PINc"/>
    <property type="match status" value="1"/>
</dbReference>
<evidence type="ECO:0000256" key="7">
    <source>
        <dbReference type="ARBA" id="ARBA00022801"/>
    </source>
</evidence>
<keyword evidence="6 9" id="KW-0479">Metal-binding</keyword>
<sequence>MHIDNVVFMKKVLDASAFINGYVPEGRENYTVRSVTEEIRDFRSMMILEDALREGRLKITEPDPESMKVVEDAISESGDIMRLSPTDMEVIGLAVSLRGEDDVTVITDDYTIQNTLKILGIGFRSVLTSGIRDTYSWRRVCTGCRRVYPLDYEFEECEICGSRIVRKRHRN</sequence>
<comment type="function">
    <text evidence="9">Toxic component of a toxin-antitoxin (TA) system. An RNase.</text>
</comment>
<comment type="caution">
    <text evidence="9">Lacks conserved residue(s) required for the propagation of feature annotation.</text>
</comment>
<proteinExistence type="inferred from homology"/>
<evidence type="ECO:0000256" key="2">
    <source>
        <dbReference type="ARBA" id="ARBA00001947"/>
    </source>
</evidence>
<evidence type="ECO:0000256" key="3">
    <source>
        <dbReference type="ARBA" id="ARBA00022517"/>
    </source>
</evidence>